<comment type="caution">
    <text evidence="2">The sequence shown here is derived from an EMBL/GenBank/DDBJ whole genome shotgun (WGS) entry which is preliminary data.</text>
</comment>
<dbReference type="AlphaFoldDB" id="U1RGE7"/>
<evidence type="ECO:0000313" key="2">
    <source>
        <dbReference type="EMBL" id="ERH17567.1"/>
    </source>
</evidence>
<dbReference type="Proteomes" id="UP000016498">
    <property type="component" value="Unassembled WGS sequence"/>
</dbReference>
<proteinExistence type="predicted"/>
<evidence type="ECO:0000313" key="3">
    <source>
        <dbReference type="Proteomes" id="UP000016498"/>
    </source>
</evidence>
<feature type="region of interest" description="Disordered" evidence="1">
    <location>
        <begin position="1"/>
        <end position="46"/>
    </location>
</feature>
<dbReference type="EMBL" id="AWSD01000267">
    <property type="protein sequence ID" value="ERH17567.1"/>
    <property type="molecule type" value="Genomic_DNA"/>
</dbReference>
<evidence type="ECO:0000256" key="1">
    <source>
        <dbReference type="SAM" id="MobiDB-lite"/>
    </source>
</evidence>
<accession>U1RGE7</accession>
<feature type="compositionally biased region" description="Polar residues" evidence="1">
    <location>
        <begin position="32"/>
        <end position="46"/>
    </location>
</feature>
<sequence length="46" mass="4777">MGKASGWLALSARAPSAVSPRRCDIPRHHRTSGTAPSTCRGGTTDV</sequence>
<protein>
    <submittedName>
        <fullName evidence="2">Uncharacterized protein</fullName>
    </submittedName>
</protein>
<dbReference type="HOGENOM" id="CLU_3179156_0_0_11"/>
<organism evidence="2 3">
    <name type="scientific">Actinomyces johnsonii F0510</name>
    <dbReference type="NCBI Taxonomy" id="1227262"/>
    <lineage>
        <taxon>Bacteria</taxon>
        <taxon>Bacillati</taxon>
        <taxon>Actinomycetota</taxon>
        <taxon>Actinomycetes</taxon>
        <taxon>Actinomycetales</taxon>
        <taxon>Actinomycetaceae</taxon>
        <taxon>Actinomyces</taxon>
    </lineage>
</organism>
<name>U1RGE7_9ACTO</name>
<gene>
    <name evidence="2" type="ORF">HMPREF1549_02371</name>
</gene>
<reference evidence="2 3" key="1">
    <citation type="submission" date="2013-06" db="EMBL/GenBank/DDBJ databases">
        <authorList>
            <person name="Weinstock G."/>
            <person name="Sodergren E."/>
            <person name="Lobos E.A."/>
            <person name="Fulton L."/>
            <person name="Fulton R."/>
            <person name="Courtney L."/>
            <person name="Fronick C."/>
            <person name="O'Laughlin M."/>
            <person name="Godfrey J."/>
            <person name="Wilson R.M."/>
            <person name="Miner T."/>
            <person name="Farmer C."/>
            <person name="Delehaunty K."/>
            <person name="Cordes M."/>
            <person name="Minx P."/>
            <person name="Tomlinson C."/>
            <person name="Chen J."/>
            <person name="Wollam A."/>
            <person name="Pepin K.H."/>
            <person name="Bhonagiri V."/>
            <person name="Zhang X."/>
            <person name="Warren W."/>
            <person name="Mitreva M."/>
            <person name="Mardis E.R."/>
            <person name="Wilson R.K."/>
        </authorList>
    </citation>
    <scope>NUCLEOTIDE SEQUENCE [LARGE SCALE GENOMIC DNA]</scope>
    <source>
        <strain evidence="2 3">F0510</strain>
    </source>
</reference>